<dbReference type="SUPFAM" id="SSF69360">
    <property type="entry name" value="Cell wall binding repeat"/>
    <property type="match status" value="1"/>
</dbReference>
<sequence>MRKLLSYLMCSAIVMMSINVANAENNEIKVERIAGNSRYETAVEISKKYFETAPNVVLASGEGYADALVGGSLVSQEKIPMFLTKKTSLPLETKEELIRLKTKNVYILGGNNTISQSVENQIKNMGINVKRLSGEDRLATAGMIASERFYLAQKDNPNVAMGDRYAGIDGYNYADALVAGSIIGQIENQVYVFPYLKNNEISQGFAYEFAFGGYNSIPKNVEVTTRIAGENRYETSVEAAEKFEMLTGKKLKTVILVDGMNYPDALAASTVAGKEEATVITTPKDKLNKEAKKFIKNNAIDKVIVIGGENSVGNSVVAEINDEEDLSANLLGGWKIVGNKKYYYESGKMVTGWKNVDGYKYYFNDDGTMHTGWYYGKYKDSSGISHDARYYFSIDGSLAKEGTIIDGWITQASGVSNLQEDSELKIIKEYLSKNMPDVFKKIESNEYRIYKESETVNGKDQFNITALSDYWQTVVQGVIKEGSNKILYKIQIDPYSGNISLVN</sequence>
<dbReference type="InterPro" id="IPR051922">
    <property type="entry name" value="Bact_Sporulation_Assoc"/>
</dbReference>
<dbReference type="STRING" id="215200.SAMN05216454_10541"/>
<dbReference type="PANTHER" id="PTHR30032:SF8">
    <property type="entry name" value="GERMINATION-SPECIFIC N-ACETYLMURAMOYL-L-ALANINE AMIDASE"/>
    <property type="match status" value="1"/>
</dbReference>
<evidence type="ECO:0000313" key="4">
    <source>
        <dbReference type="EMBL" id="SEN52082.1"/>
    </source>
</evidence>
<evidence type="ECO:0000256" key="3">
    <source>
        <dbReference type="SAM" id="SignalP"/>
    </source>
</evidence>
<dbReference type="EMBL" id="FODF01000005">
    <property type="protein sequence ID" value="SEN52082.1"/>
    <property type="molecule type" value="Genomic_DNA"/>
</dbReference>
<dbReference type="OrthoDB" id="9808890at2"/>
<accession>A0A1H8H6W3</accession>
<organism evidence="4 5">
    <name type="scientific">Peptostreptococcus russellii</name>
    <dbReference type="NCBI Taxonomy" id="215200"/>
    <lineage>
        <taxon>Bacteria</taxon>
        <taxon>Bacillati</taxon>
        <taxon>Bacillota</taxon>
        <taxon>Clostridia</taxon>
        <taxon>Peptostreptococcales</taxon>
        <taxon>Peptostreptococcaceae</taxon>
        <taxon>Peptostreptococcus</taxon>
    </lineage>
</organism>
<dbReference type="InterPro" id="IPR018337">
    <property type="entry name" value="Cell_wall/Cho-bd_repeat"/>
</dbReference>
<name>A0A1H8H6W3_9FIRM</name>
<dbReference type="Gene3D" id="3.40.50.12090">
    <property type="match status" value="2"/>
</dbReference>
<keyword evidence="3" id="KW-0732">Signal</keyword>
<proteinExistence type="predicted"/>
<dbReference type="AlphaFoldDB" id="A0A1H8H6W3"/>
<dbReference type="Pfam" id="PF19127">
    <property type="entry name" value="Choline_bind_3"/>
    <property type="match status" value="1"/>
</dbReference>
<evidence type="ECO:0000313" key="5">
    <source>
        <dbReference type="Proteomes" id="UP000199512"/>
    </source>
</evidence>
<dbReference type="Gene3D" id="2.10.270.10">
    <property type="entry name" value="Cholin Binding"/>
    <property type="match status" value="1"/>
</dbReference>
<dbReference type="InterPro" id="IPR007253">
    <property type="entry name" value="Cell_wall-bd_2"/>
</dbReference>
<feature type="signal peptide" evidence="3">
    <location>
        <begin position="1"/>
        <end position="23"/>
    </location>
</feature>
<dbReference type="Proteomes" id="UP000199512">
    <property type="component" value="Unassembled WGS sequence"/>
</dbReference>
<feature type="repeat" description="Cell wall-binding" evidence="2">
    <location>
        <begin position="350"/>
        <end position="369"/>
    </location>
</feature>
<gene>
    <name evidence="4" type="ORF">SAMN05216454_10541</name>
</gene>
<dbReference type="PANTHER" id="PTHR30032">
    <property type="entry name" value="N-ACETYLMURAMOYL-L-ALANINE AMIDASE-RELATED"/>
    <property type="match status" value="1"/>
</dbReference>
<feature type="chain" id="PRO_5011645880" evidence="3">
    <location>
        <begin position="24"/>
        <end position="503"/>
    </location>
</feature>
<protein>
    <submittedName>
        <fullName evidence="4">Putative cell wall binding repeat 2</fullName>
    </submittedName>
</protein>
<reference evidence="4 5" key="1">
    <citation type="submission" date="2016-10" db="EMBL/GenBank/DDBJ databases">
        <authorList>
            <person name="de Groot N.N."/>
        </authorList>
    </citation>
    <scope>NUCLEOTIDE SEQUENCE [LARGE SCALE GENOMIC DNA]</scope>
    <source>
        <strain evidence="4 5">Calf135</strain>
    </source>
</reference>
<keyword evidence="1" id="KW-0677">Repeat</keyword>
<dbReference type="RefSeq" id="WP_091975049.1">
    <property type="nucleotide sequence ID" value="NZ_FODF01000005.1"/>
</dbReference>
<evidence type="ECO:0000256" key="1">
    <source>
        <dbReference type="ARBA" id="ARBA00022737"/>
    </source>
</evidence>
<dbReference type="PROSITE" id="PS51170">
    <property type="entry name" value="CW"/>
    <property type="match status" value="1"/>
</dbReference>
<evidence type="ECO:0000256" key="2">
    <source>
        <dbReference type="PROSITE-ProRule" id="PRU00591"/>
    </source>
</evidence>
<keyword evidence="5" id="KW-1185">Reference proteome</keyword>
<dbReference type="Pfam" id="PF04122">
    <property type="entry name" value="CW_binding_2"/>
    <property type="match status" value="3"/>
</dbReference>